<dbReference type="EMBL" id="ADXF01000740">
    <property type="protein sequence ID" value="EFR87395.1"/>
    <property type="molecule type" value="Genomic_DNA"/>
</dbReference>
<keyword evidence="2" id="KW-1185">Reference proteome</keyword>
<proteinExistence type="predicted"/>
<dbReference type="Proteomes" id="UP000003412">
    <property type="component" value="Chromosome"/>
</dbReference>
<evidence type="ECO:0000313" key="1">
    <source>
        <dbReference type="EMBL" id="EFR87395.1"/>
    </source>
</evidence>
<sequence>MITNVFIQLLLFSIVIIYRNGVFGESKYTLESGLVTCK</sequence>
<organism evidence="1 2">
    <name type="scientific">Listeria marthii FSL S4-120</name>
    <dbReference type="NCBI Taxonomy" id="702457"/>
    <lineage>
        <taxon>Bacteria</taxon>
        <taxon>Bacillati</taxon>
        <taxon>Bacillota</taxon>
        <taxon>Bacilli</taxon>
        <taxon>Bacillales</taxon>
        <taxon>Listeriaceae</taxon>
        <taxon>Listeria</taxon>
    </lineage>
</organism>
<gene>
    <name evidence="1" type="ORF">NT05LM_2097</name>
</gene>
<protein>
    <submittedName>
        <fullName evidence="1">Uncharacterized protein</fullName>
    </submittedName>
</protein>
<name>A0ABN0BWE0_9LIST</name>
<accession>A0ABN0BWE0</accession>
<reference evidence="1 2" key="1">
    <citation type="journal article" date="2010" name="Microbiol. Resour. Announc.">
        <title>Comparative genomics of the bacterial genus Listeria: Genome evolution is characterized by limited gene acquisition and limited gene loss.</title>
        <authorList>
            <person name="den Bakker H.C."/>
            <person name="Cummings C.A."/>
            <person name="Ferreira V."/>
            <person name="Vatta P."/>
            <person name="Orsi R.H."/>
            <person name="Degoricija L."/>
            <person name="Barker M."/>
            <person name="Petrauskene O."/>
            <person name="Furtado M.R."/>
            <person name="Wiedmann M."/>
        </authorList>
    </citation>
    <scope>NUCLEOTIDE SEQUENCE [LARGE SCALE GENOMIC DNA]</scope>
    <source>
        <strain evidence="1 2">FSL S4-120</strain>
    </source>
</reference>
<comment type="caution">
    <text evidence="1">The sequence shown here is derived from an EMBL/GenBank/DDBJ whole genome shotgun (WGS) entry which is preliminary data.</text>
</comment>
<evidence type="ECO:0000313" key="2">
    <source>
        <dbReference type="Proteomes" id="UP000003412"/>
    </source>
</evidence>